<evidence type="ECO:0000256" key="1">
    <source>
        <dbReference type="SAM" id="MobiDB-lite"/>
    </source>
</evidence>
<gene>
    <name evidence="2" type="ORF">PAPYR_1466</name>
</gene>
<accession>A0ABQ8UWS4</accession>
<feature type="region of interest" description="Disordered" evidence="1">
    <location>
        <begin position="495"/>
        <end position="517"/>
    </location>
</feature>
<organism evidence="2 3">
    <name type="scientific">Paratrimastix pyriformis</name>
    <dbReference type="NCBI Taxonomy" id="342808"/>
    <lineage>
        <taxon>Eukaryota</taxon>
        <taxon>Metamonada</taxon>
        <taxon>Preaxostyla</taxon>
        <taxon>Paratrimastigidae</taxon>
        <taxon>Paratrimastix</taxon>
    </lineage>
</organism>
<comment type="caution">
    <text evidence="2">The sequence shown here is derived from an EMBL/GenBank/DDBJ whole genome shotgun (WGS) entry which is preliminary data.</text>
</comment>
<feature type="compositionally biased region" description="Basic and acidic residues" evidence="1">
    <location>
        <begin position="503"/>
        <end position="513"/>
    </location>
</feature>
<dbReference type="EMBL" id="JAPMOS010000005">
    <property type="protein sequence ID" value="KAJ4461809.1"/>
    <property type="molecule type" value="Genomic_DNA"/>
</dbReference>
<sequence length="583" mass="61334">MNFTEHHKLDPSLPAPKVCFHDTKSSIYVTSDRMLIEQDIVTGQCLAQTILPQPVAHLFYCGGSHCVLVFLKEGTIMSLDGDHELRVVTTRGPVKSELKKPLACIAASGAPRLYFALVGVHDLYEVDLTPGREGGPATHRMGHPKGITGIAPHPSRPLVVCPAELPQALLTLSPLRSPGAWQATCSQDGRIRLWETDAHTLVATLDEAAPLPNEKKIKRNPLRAIAWAPEGTAAPSDEPTDRPSLLVSVDAAGRCACWTVPADPARATFAGGVPAKADGRALVGVAVAPSPDMRLILCCDDRGQVDPWLFAPPGVGQDEQGTFMPQPQPLAPYEGFRKAGPERAVHAQPPRLPGLAGGAPGQPARPAGALLRRGDTRPRRLGLGLGPAARQPARQHRGGRRPGEPQPQPHQGSFLYPSGLILAGPKGRLARANLATMAIGPAAPEEMVPPAPRLFSRPAHLSHPPAPPPPPTRLLLSFRIVIFFVAPVALVAPLGSTRPHARRPPDGPPDDRPLPLPAPAAALAASALPAAPSTTAAGLAAQAGAPSGRQWCVALAQEGPATAWTLATPEGRASHRCCPPCII</sequence>
<dbReference type="Proteomes" id="UP001141327">
    <property type="component" value="Unassembled WGS sequence"/>
</dbReference>
<proteinExistence type="predicted"/>
<feature type="region of interest" description="Disordered" evidence="1">
    <location>
        <begin position="340"/>
        <end position="416"/>
    </location>
</feature>
<feature type="compositionally biased region" description="Low complexity" evidence="1">
    <location>
        <begin position="361"/>
        <end position="371"/>
    </location>
</feature>
<evidence type="ECO:0000313" key="2">
    <source>
        <dbReference type="EMBL" id="KAJ4461809.1"/>
    </source>
</evidence>
<keyword evidence="3" id="KW-1185">Reference proteome</keyword>
<protein>
    <submittedName>
        <fullName evidence="2">Uncharacterized protein</fullName>
    </submittedName>
</protein>
<dbReference type="SUPFAM" id="SSF63829">
    <property type="entry name" value="Calcium-dependent phosphotriesterase"/>
    <property type="match status" value="1"/>
</dbReference>
<evidence type="ECO:0000313" key="3">
    <source>
        <dbReference type="Proteomes" id="UP001141327"/>
    </source>
</evidence>
<reference evidence="2" key="1">
    <citation type="journal article" date="2022" name="bioRxiv">
        <title>Genomics of Preaxostyla Flagellates Illuminates Evolutionary Transitions and the Path Towards Mitochondrial Loss.</title>
        <authorList>
            <person name="Novak L.V.F."/>
            <person name="Treitli S.C."/>
            <person name="Pyrih J."/>
            <person name="Halakuc P."/>
            <person name="Pipaliya S.V."/>
            <person name="Vacek V."/>
            <person name="Brzon O."/>
            <person name="Soukal P."/>
            <person name="Eme L."/>
            <person name="Dacks J.B."/>
            <person name="Karnkowska A."/>
            <person name="Elias M."/>
            <person name="Hampl V."/>
        </authorList>
    </citation>
    <scope>NUCLEOTIDE SEQUENCE</scope>
    <source>
        <strain evidence="2">RCP-MX</strain>
    </source>
</reference>
<dbReference type="InterPro" id="IPR015943">
    <property type="entry name" value="WD40/YVTN_repeat-like_dom_sf"/>
</dbReference>
<name>A0ABQ8UWS4_9EUKA</name>
<dbReference type="Gene3D" id="2.130.10.10">
    <property type="entry name" value="YVTN repeat-like/Quinoprotein amine dehydrogenase"/>
    <property type="match status" value="1"/>
</dbReference>